<dbReference type="OrthoDB" id="3828886at2"/>
<keyword evidence="3" id="KW-1185">Reference proteome</keyword>
<evidence type="ECO:0000313" key="2">
    <source>
        <dbReference type="EMBL" id="SDI18284.1"/>
    </source>
</evidence>
<protein>
    <submittedName>
        <fullName evidence="2">Uncharacterized protein</fullName>
    </submittedName>
</protein>
<proteinExistence type="predicted"/>
<dbReference type="AlphaFoldDB" id="A0A1G8IH85"/>
<keyword evidence="1" id="KW-0732">Signal</keyword>
<evidence type="ECO:0000313" key="3">
    <source>
        <dbReference type="Proteomes" id="UP000199258"/>
    </source>
</evidence>
<feature type="signal peptide" evidence="1">
    <location>
        <begin position="1"/>
        <end position="23"/>
    </location>
</feature>
<feature type="chain" id="PRO_5011707130" evidence="1">
    <location>
        <begin position="24"/>
        <end position="160"/>
    </location>
</feature>
<reference evidence="2 3" key="1">
    <citation type="submission" date="2016-10" db="EMBL/GenBank/DDBJ databases">
        <authorList>
            <person name="de Groot N.N."/>
        </authorList>
    </citation>
    <scope>NUCLEOTIDE SEQUENCE [LARGE SCALE GENOMIC DNA]</scope>
    <source>
        <strain evidence="2 3">NP_1H</strain>
    </source>
</reference>
<dbReference type="EMBL" id="FNDT01000007">
    <property type="protein sequence ID" value="SDI18284.1"/>
    <property type="molecule type" value="Genomic_DNA"/>
</dbReference>
<accession>A0A1G8IH85</accession>
<gene>
    <name evidence="2" type="ORF">SAMN04488693_10719</name>
</gene>
<name>A0A1G8IH85_9MICC</name>
<dbReference type="RefSeq" id="WP_090586211.1">
    <property type="nucleotide sequence ID" value="NZ_FNDT01000007.1"/>
</dbReference>
<dbReference type="Proteomes" id="UP000199258">
    <property type="component" value="Unassembled WGS sequence"/>
</dbReference>
<sequence length="160" mass="16485">MGRFRAAPVSTAVVLCTACAGGAAEPLACTEIGAEPGVSITISETMTAAMEDPVLEVCAAECRTYPVDLFPGTEAVDLGCDSTEPEGSCSASMRPDGTLVGFVRVDELTAGEVGVTLISGDQHYRSTGTPQLVYPNGRNCPGEALQLSVTLDDGRLAIRS</sequence>
<organism evidence="2 3">
    <name type="scientific">Arthrobacter subterraneus</name>
    <dbReference type="NCBI Taxonomy" id="335973"/>
    <lineage>
        <taxon>Bacteria</taxon>
        <taxon>Bacillati</taxon>
        <taxon>Actinomycetota</taxon>
        <taxon>Actinomycetes</taxon>
        <taxon>Micrococcales</taxon>
        <taxon>Micrococcaceae</taxon>
        <taxon>Arthrobacter</taxon>
    </lineage>
</organism>
<evidence type="ECO:0000256" key="1">
    <source>
        <dbReference type="SAM" id="SignalP"/>
    </source>
</evidence>